<dbReference type="InterPro" id="IPR036034">
    <property type="entry name" value="PDZ_sf"/>
</dbReference>
<accession>A0AA48IAE0</accession>
<evidence type="ECO:0000313" key="2">
    <source>
        <dbReference type="EMBL" id="BED93038.1"/>
    </source>
</evidence>
<dbReference type="Pfam" id="PF05580">
    <property type="entry name" value="Peptidase_S55"/>
    <property type="match status" value="1"/>
</dbReference>
<protein>
    <submittedName>
        <fullName evidence="2">SpoIVB peptidase</fullName>
    </submittedName>
</protein>
<dbReference type="InterPro" id="IPR008763">
    <property type="entry name" value="Peptidase_S55"/>
</dbReference>
<dbReference type="PROSITE" id="PS51494">
    <property type="entry name" value="SPOIVB"/>
    <property type="match status" value="1"/>
</dbReference>
<evidence type="ECO:0000259" key="1">
    <source>
        <dbReference type="PROSITE" id="PS51494"/>
    </source>
</evidence>
<proteinExistence type="predicted"/>
<reference evidence="2" key="1">
    <citation type="journal article" date="2023" name="ISME J.">
        <title>Emergence of putative energy parasites within Clostridia revealed by genome analysis of a novel endosymbiotic clade.</title>
        <authorList>
            <person name="Takahashi K."/>
            <person name="Kuwahara H."/>
            <person name="Horikawa Y."/>
            <person name="Izawa K."/>
            <person name="Kato D."/>
            <person name="Inagaki T."/>
            <person name="Yuki M."/>
            <person name="Ohkuma M."/>
            <person name="Hongoh Y."/>
        </authorList>
    </citation>
    <scope>NUCLEOTIDE SEQUENCE</scope>
    <source>
        <strain evidence="2">RsTa-C01</strain>
    </source>
</reference>
<dbReference type="Gene3D" id="2.30.42.10">
    <property type="match status" value="1"/>
</dbReference>
<dbReference type="SUPFAM" id="SSF50156">
    <property type="entry name" value="PDZ domain-like"/>
    <property type="match status" value="1"/>
</dbReference>
<feature type="domain" description="Peptidase S55" evidence="1">
    <location>
        <begin position="142"/>
        <end position="368"/>
    </location>
</feature>
<organism evidence="2">
    <name type="scientific">Candidatus Paraimprobicoccus trichonymphae</name>
    <dbReference type="NCBI Taxonomy" id="3033793"/>
    <lineage>
        <taxon>Bacteria</taxon>
        <taxon>Bacillati</taxon>
        <taxon>Bacillota</taxon>
        <taxon>Clostridia</taxon>
        <taxon>Candidatus Paraimprobicoccus</taxon>
    </lineage>
</organism>
<dbReference type="KEGG" id="ptrh:RsTaC01_0981"/>
<gene>
    <name evidence="2" type="ORF">RsTaC01_0981</name>
</gene>
<dbReference type="AlphaFoldDB" id="A0AA48IAE0"/>
<name>A0AA48IAE0_9FIRM</name>
<dbReference type="EMBL" id="AP027925">
    <property type="protein sequence ID" value="BED93038.1"/>
    <property type="molecule type" value="Genomic_DNA"/>
</dbReference>
<sequence>MKKNSKIILITFFCTIFNFIGFNCGETGFKPIDSINKIFEFSNLQKNIIDIGNINYNQNIKNNKFIPSGELLGFVLDLNGALVVETSFVNTEFGTVKTNNFNKGDVIKKVNNKIINSNDDLANVIETSEGKDIHAEYDRDQTKLESTITPVKSTDGSYKIGIWVQDSVKFLGTNTFFNKDTHDFYALGHGFFNPCNEKLLKTKGGEIFPACCNSIKKSEKGSPGEIIGSLIGTNYIGKVLNNTNNGIHGKLNENFVNNIDIKNELEIASIDEIKIGKAQVLCTISKDGPRSFDIEITNINLNEKDSTKRISIEVCKELEKNTNGIVQGFSGSPLIQDRKIVGAITHVLVNDPKKGFASSAHETISTAK</sequence>
<dbReference type="Proteomes" id="UP001335720">
    <property type="component" value="Chromosome"/>
</dbReference>